<keyword evidence="8" id="KW-1185">Reference proteome</keyword>
<keyword evidence="2 5" id="KW-0689">Ribosomal protein</keyword>
<proteinExistence type="inferred from homology"/>
<accession>E8R7H8</accession>
<organism evidence="7 8">
    <name type="scientific">Desulfurococcus mucosus (strain ATCC 35584 / DSM 2162 / JCM 9187 / O7/1)</name>
    <dbReference type="NCBI Taxonomy" id="765177"/>
    <lineage>
        <taxon>Archaea</taxon>
        <taxon>Thermoproteota</taxon>
        <taxon>Thermoprotei</taxon>
        <taxon>Desulfurococcales</taxon>
        <taxon>Desulfurococcaceae</taxon>
        <taxon>Desulfurococcus</taxon>
    </lineage>
</organism>
<reference evidence="8" key="1">
    <citation type="submission" date="2010-11" db="EMBL/GenBank/DDBJ databases">
        <title>The complete genome of Desulfurococcus mucosus DSM 2162.</title>
        <authorList>
            <consortium name="US DOE Joint Genome Institute (JGI-PGF)"/>
            <person name="Lucas S."/>
            <person name="Copeland A."/>
            <person name="Lapidus A."/>
            <person name="Bruce D."/>
            <person name="Goodwin L."/>
            <person name="Pitluck S."/>
            <person name="Kyrpides N."/>
            <person name="Mavromatis K."/>
            <person name="Pagani I."/>
            <person name="Ivanova N."/>
            <person name="Ovchinnikova G."/>
            <person name="Chertkov O."/>
            <person name="Held B."/>
            <person name="Brettin T."/>
            <person name="Detter J.C."/>
            <person name="Tapia R."/>
            <person name="Han C."/>
            <person name="Land M."/>
            <person name="Hauser L."/>
            <person name="Markowitz V."/>
            <person name="Cheng J.-F."/>
            <person name="Hugenholtz P."/>
            <person name="Woyke T."/>
            <person name="Wu D."/>
            <person name="Wirth R."/>
            <person name="Bilek Y."/>
            <person name="Hader T."/>
            <person name="Klenk H.-P."/>
            <person name="Eisen J.A."/>
        </authorList>
    </citation>
    <scope>NUCLEOTIDE SEQUENCE [LARGE SCALE GENOMIC DNA]</scope>
    <source>
        <strain evidence="8">ATCC 35584 / DSM 2162 / JCM 9187 / O7/1</strain>
    </source>
</reference>
<dbReference type="InterPro" id="IPR023591">
    <property type="entry name" value="Ribosomal_uS2_flav_dom_sf"/>
</dbReference>
<dbReference type="GeneID" id="10154075"/>
<dbReference type="InterPro" id="IPR023454">
    <property type="entry name" value="Ribosomal_uS2_arc"/>
</dbReference>
<dbReference type="GO" id="GO:0015935">
    <property type="term" value="C:small ribosomal subunit"/>
    <property type="evidence" value="ECO:0007669"/>
    <property type="project" value="InterPro"/>
</dbReference>
<dbReference type="OrthoDB" id="371797at2157"/>
<dbReference type="InterPro" id="IPR005707">
    <property type="entry name" value="Ribosomal_uS2_euk/arc"/>
</dbReference>
<dbReference type="Pfam" id="PF00318">
    <property type="entry name" value="Ribosomal_S2"/>
    <property type="match status" value="1"/>
</dbReference>
<dbReference type="NCBIfam" id="TIGR01012">
    <property type="entry name" value="uS2_euk_arch"/>
    <property type="match status" value="1"/>
</dbReference>
<protein>
    <recommendedName>
        <fullName evidence="4 5">Small ribosomal subunit protein uS2</fullName>
    </recommendedName>
</protein>
<dbReference type="KEGG" id="dmu:Desmu_1349"/>
<dbReference type="GO" id="GO:0006412">
    <property type="term" value="P:translation"/>
    <property type="evidence" value="ECO:0007669"/>
    <property type="project" value="UniProtKB-UniRule"/>
</dbReference>
<dbReference type="InterPro" id="IPR018130">
    <property type="entry name" value="Ribosomal_uS2_CS"/>
</dbReference>
<reference evidence="7 8" key="2">
    <citation type="journal article" date="2011" name="Stand. Genomic Sci.">
        <title>Complete genome sequence of Desulfurococcus mucosus type strain (O7/1).</title>
        <authorList>
            <person name="Wirth R."/>
            <person name="Chertkov O."/>
            <person name="Held B."/>
            <person name="Lapidus A."/>
            <person name="Nolan M."/>
            <person name="Lucas S."/>
            <person name="Hammon N."/>
            <person name="Deshpande S."/>
            <person name="Cheng J.F."/>
            <person name="Tapia R."/>
            <person name="Han C."/>
            <person name="Goodwin L."/>
            <person name="Pitluck S."/>
            <person name="Liolios K."/>
            <person name="Ioanna P."/>
            <person name="Ivanova N."/>
            <person name="Mavromatis K."/>
            <person name="Mikhailova N."/>
            <person name="Pati A."/>
            <person name="Chen A."/>
            <person name="Palaniappan K."/>
            <person name="Land M."/>
            <person name="Hauser L."/>
            <person name="Chang Y.J."/>
            <person name="Jeffries C.D."/>
            <person name="Bilek Y."/>
            <person name="Hader T."/>
            <person name="Rohde M."/>
            <person name="Spring S."/>
            <person name="Sikorski J."/>
            <person name="Goker M."/>
            <person name="Woyke T."/>
            <person name="Bristow J."/>
            <person name="Eisen J.A."/>
            <person name="Markowitz V."/>
            <person name="Hugenholtz P."/>
            <person name="Kyrpides N.C."/>
            <person name="Klenk H.P."/>
        </authorList>
    </citation>
    <scope>NUCLEOTIDE SEQUENCE [LARGE SCALE GENOMIC DNA]</scope>
    <source>
        <strain evidence="8">ATCC 35584 / DSM 2162 / JCM 9187 / O7/1</strain>
    </source>
</reference>
<dbReference type="GO" id="GO:0003735">
    <property type="term" value="F:structural constituent of ribosome"/>
    <property type="evidence" value="ECO:0007669"/>
    <property type="project" value="InterPro"/>
</dbReference>
<dbReference type="SUPFAM" id="SSF52313">
    <property type="entry name" value="Ribosomal protein S2"/>
    <property type="match status" value="1"/>
</dbReference>
<dbReference type="PRINTS" id="PR00395">
    <property type="entry name" value="RIBOSOMALS2"/>
</dbReference>
<dbReference type="PANTHER" id="PTHR11489">
    <property type="entry name" value="40S RIBOSOMAL PROTEIN SA"/>
    <property type="match status" value="1"/>
</dbReference>
<evidence type="ECO:0000256" key="4">
    <source>
        <dbReference type="ARBA" id="ARBA00035256"/>
    </source>
</evidence>
<gene>
    <name evidence="5" type="primary">rps2</name>
    <name evidence="7" type="ordered locus">Desmu_1349</name>
</gene>
<dbReference type="STRING" id="765177.Desmu_1349"/>
<dbReference type="RefSeq" id="WP_013562865.1">
    <property type="nucleotide sequence ID" value="NC_014961.1"/>
</dbReference>
<evidence type="ECO:0000313" key="8">
    <source>
        <dbReference type="Proteomes" id="UP000001068"/>
    </source>
</evidence>
<dbReference type="Proteomes" id="UP000001068">
    <property type="component" value="Chromosome"/>
</dbReference>
<evidence type="ECO:0000256" key="5">
    <source>
        <dbReference type="HAMAP-Rule" id="MF_00291"/>
    </source>
</evidence>
<evidence type="ECO:0000256" key="1">
    <source>
        <dbReference type="ARBA" id="ARBA00006242"/>
    </source>
</evidence>
<dbReference type="PROSITE" id="PS00963">
    <property type="entry name" value="RIBOSOMAL_S2_2"/>
    <property type="match status" value="1"/>
</dbReference>
<evidence type="ECO:0000256" key="2">
    <source>
        <dbReference type="ARBA" id="ARBA00022980"/>
    </source>
</evidence>
<dbReference type="HOGENOM" id="CLU_058171_3_0_2"/>
<sequence length="219" mass="24414">MSETPGTPGGEEPPISKPEGGVIELLVPIEKYLSAGVHIGTHICTKFMEPFVYRVRSDGLYILDVRKIDERLRIAGKFLSRYQPEKIAVVSVRQYGRKPAQKMCQYVGCKPFTGRFMPGTFTNPSLKIYFEPDVVVVTDTRSDAQALKEAAETGIPIVAFADTDNRVDYVDLIIPGNNKGRKSLALLYWILTRQILREKGAIPPNAELPEQPTDFEASL</sequence>
<dbReference type="InterPro" id="IPR001865">
    <property type="entry name" value="Ribosomal_uS2"/>
</dbReference>
<dbReference type="AlphaFoldDB" id="E8R7H8"/>
<evidence type="ECO:0000313" key="7">
    <source>
        <dbReference type="EMBL" id="ADV65643.1"/>
    </source>
</evidence>
<dbReference type="eggNOG" id="arCOG04245">
    <property type="taxonomic scope" value="Archaea"/>
</dbReference>
<dbReference type="EMBL" id="CP002363">
    <property type="protein sequence ID" value="ADV65643.1"/>
    <property type="molecule type" value="Genomic_DNA"/>
</dbReference>
<dbReference type="PROSITE" id="PS00962">
    <property type="entry name" value="RIBOSOMAL_S2_1"/>
    <property type="match status" value="1"/>
</dbReference>
<evidence type="ECO:0000256" key="6">
    <source>
        <dbReference type="RuleBase" id="RU003631"/>
    </source>
</evidence>
<dbReference type="CDD" id="cd01425">
    <property type="entry name" value="RPS2"/>
    <property type="match status" value="1"/>
</dbReference>
<dbReference type="FunFam" id="3.40.50.10490:FF:000030">
    <property type="entry name" value="30S ribosomal protein S2"/>
    <property type="match status" value="1"/>
</dbReference>
<keyword evidence="3 5" id="KW-0687">Ribonucleoprotein</keyword>
<dbReference type="Gene3D" id="3.40.50.10490">
    <property type="entry name" value="Glucose-6-phosphate isomerase like protein, domain 1"/>
    <property type="match status" value="1"/>
</dbReference>
<dbReference type="HAMAP" id="MF_00291_A">
    <property type="entry name" value="Ribosomal_uS2_A"/>
    <property type="match status" value="1"/>
</dbReference>
<comment type="similarity">
    <text evidence="1 5 6">Belongs to the universal ribosomal protein uS2 family.</text>
</comment>
<name>E8R7H8_DESM0</name>
<evidence type="ECO:0000256" key="3">
    <source>
        <dbReference type="ARBA" id="ARBA00023274"/>
    </source>
</evidence>